<dbReference type="InterPro" id="IPR017941">
    <property type="entry name" value="Rieske_2Fe-2S"/>
</dbReference>
<dbReference type="InterPro" id="IPR044043">
    <property type="entry name" value="VanA_C_cat"/>
</dbReference>
<name>A0A0A3Z5C0_9GAMM</name>
<dbReference type="SUPFAM" id="SSF55961">
    <property type="entry name" value="Bet v1-like"/>
    <property type="match status" value="1"/>
</dbReference>
<dbReference type="Proteomes" id="UP000030351">
    <property type="component" value="Unassembled WGS sequence"/>
</dbReference>
<dbReference type="eggNOG" id="COG4638">
    <property type="taxonomic scope" value="Bacteria"/>
</dbReference>
<dbReference type="RefSeq" id="WP_034891183.1">
    <property type="nucleotide sequence ID" value="NZ_JRUQ01000028.1"/>
</dbReference>
<evidence type="ECO:0000256" key="3">
    <source>
        <dbReference type="ARBA" id="ARBA00023002"/>
    </source>
</evidence>
<dbReference type="STRING" id="371042.NG99_09000"/>
<feature type="domain" description="Rieske" evidence="6">
    <location>
        <begin position="24"/>
        <end position="126"/>
    </location>
</feature>
<gene>
    <name evidence="7" type="ORF">NG99_09000</name>
</gene>
<evidence type="ECO:0000313" key="7">
    <source>
        <dbReference type="EMBL" id="KGT94287.1"/>
    </source>
</evidence>
<keyword evidence="3" id="KW-0560">Oxidoreductase</keyword>
<dbReference type="InterPro" id="IPR036922">
    <property type="entry name" value="Rieske_2Fe-2S_sf"/>
</dbReference>
<keyword evidence="4" id="KW-0408">Iron</keyword>
<dbReference type="Gene3D" id="2.102.10.10">
    <property type="entry name" value="Rieske [2Fe-2S] iron-sulphur domain"/>
    <property type="match status" value="1"/>
</dbReference>
<dbReference type="SUPFAM" id="SSF50022">
    <property type="entry name" value="ISP domain"/>
    <property type="match status" value="1"/>
</dbReference>
<dbReference type="PANTHER" id="PTHR21266">
    <property type="entry name" value="IRON-SULFUR DOMAIN CONTAINING PROTEIN"/>
    <property type="match status" value="1"/>
</dbReference>
<keyword evidence="8" id="KW-1185">Reference proteome</keyword>
<dbReference type="Pfam" id="PF00355">
    <property type="entry name" value="Rieske"/>
    <property type="match status" value="1"/>
</dbReference>
<keyword evidence="2" id="KW-0479">Metal-binding</keyword>
<evidence type="ECO:0000256" key="4">
    <source>
        <dbReference type="ARBA" id="ARBA00023004"/>
    </source>
</evidence>
<comment type="caution">
    <text evidence="7">The sequence shown here is derived from an EMBL/GenBank/DDBJ whole genome shotgun (WGS) entry which is preliminary data.</text>
</comment>
<dbReference type="AlphaFoldDB" id="A0A0A3Z5C0"/>
<keyword evidence="5" id="KW-0411">Iron-sulfur</keyword>
<dbReference type="OrthoDB" id="9769355at2"/>
<reference evidence="7 8" key="1">
    <citation type="submission" date="2014-10" db="EMBL/GenBank/DDBJ databases">
        <title>Genome sequence of Erwinia typographi M043b.</title>
        <authorList>
            <person name="Chan K.-G."/>
            <person name="Tan W.-S."/>
        </authorList>
    </citation>
    <scope>NUCLEOTIDE SEQUENCE [LARGE SCALE GENOMIC DNA]</scope>
    <source>
        <strain evidence="7 8">M043b</strain>
    </source>
</reference>
<protein>
    <submittedName>
        <fullName evidence="7">(2Fe-2S)-binding protein</fullName>
    </submittedName>
</protein>
<sequence length="343" mass="38825">MNNPTPPAHCTFEPDDWLRLARCWHPVARSCEITGAPTKAILLDEQLVIYRINDQVVVAKDVCPHRGVPLTLGFHDEQGIVCPYHGLRFGEGGRCNRIPSSPQQAIPAKLNLLTFAVEERYGLIWVCMAPEEGATPELPVMPHWEDQGFQQLVCPHFDVAGFAGRQVEGFLDVAHFAWIHTETFADADNQEVPAYNPVETNYGFSVDYWSSVANYPAGSNLIAPEGFQWLRHFEMHLPFTATLTIHFPDNGRLAIMNAACPVSARKTRMFSPIARNFDLHVSVEDVYAFNHRVFEEDRLMVETQRPERLPLDLTLEAHIPADRSSIAYRRGLKRQGFGEFFLV</sequence>
<organism evidence="7 8">
    <name type="scientific">Erwinia typographi</name>
    <dbReference type="NCBI Taxonomy" id="371042"/>
    <lineage>
        <taxon>Bacteria</taxon>
        <taxon>Pseudomonadati</taxon>
        <taxon>Pseudomonadota</taxon>
        <taxon>Gammaproteobacteria</taxon>
        <taxon>Enterobacterales</taxon>
        <taxon>Erwiniaceae</taxon>
        <taxon>Erwinia</taxon>
    </lineage>
</organism>
<evidence type="ECO:0000259" key="6">
    <source>
        <dbReference type="PROSITE" id="PS51296"/>
    </source>
</evidence>
<dbReference type="PROSITE" id="PS51296">
    <property type="entry name" value="RIESKE"/>
    <property type="match status" value="1"/>
</dbReference>
<proteinExistence type="predicted"/>
<evidence type="ECO:0000256" key="1">
    <source>
        <dbReference type="ARBA" id="ARBA00022714"/>
    </source>
</evidence>
<dbReference type="GO" id="GO:0046872">
    <property type="term" value="F:metal ion binding"/>
    <property type="evidence" value="ECO:0007669"/>
    <property type="project" value="UniProtKB-KW"/>
</dbReference>
<dbReference type="Pfam" id="PF19112">
    <property type="entry name" value="VanA_C"/>
    <property type="match status" value="1"/>
</dbReference>
<accession>A0A0A3Z5C0</accession>
<dbReference type="Gene3D" id="3.90.380.10">
    <property type="entry name" value="Naphthalene 1,2-dioxygenase Alpha Subunit, Chain A, domain 1"/>
    <property type="match status" value="1"/>
</dbReference>
<evidence type="ECO:0000256" key="5">
    <source>
        <dbReference type="ARBA" id="ARBA00023014"/>
    </source>
</evidence>
<evidence type="ECO:0000256" key="2">
    <source>
        <dbReference type="ARBA" id="ARBA00022723"/>
    </source>
</evidence>
<dbReference type="EMBL" id="JRUQ01000028">
    <property type="protein sequence ID" value="KGT94287.1"/>
    <property type="molecule type" value="Genomic_DNA"/>
</dbReference>
<evidence type="ECO:0000313" key="8">
    <source>
        <dbReference type="Proteomes" id="UP000030351"/>
    </source>
</evidence>
<dbReference type="GO" id="GO:0016491">
    <property type="term" value="F:oxidoreductase activity"/>
    <property type="evidence" value="ECO:0007669"/>
    <property type="project" value="UniProtKB-KW"/>
</dbReference>
<dbReference type="PANTHER" id="PTHR21266:SF57">
    <property type="entry name" value="3-CHLOROBENZOATE-3,4-DIOXYGENASE"/>
    <property type="match status" value="1"/>
</dbReference>
<dbReference type="GO" id="GO:0051537">
    <property type="term" value="F:2 iron, 2 sulfur cluster binding"/>
    <property type="evidence" value="ECO:0007669"/>
    <property type="project" value="UniProtKB-KW"/>
</dbReference>
<keyword evidence="1" id="KW-0001">2Fe-2S</keyword>
<dbReference type="InterPro" id="IPR050584">
    <property type="entry name" value="Cholesterol_7-desaturase"/>
</dbReference>